<sequence length="114" mass="12263">MKTTTFGAFLALTALMTACSAVKKEKADYKQAEADIKKPVNCGTAEGDIRGLQSEKIYTGKQVANGILAVVPISLIEGIVTGTEGKRIKMATGDYNKKLDEKIAQIQKECNIKP</sequence>
<evidence type="ECO:0000313" key="1">
    <source>
        <dbReference type="EMBL" id="USG60795.1"/>
    </source>
</evidence>
<proteinExistence type="predicted"/>
<reference evidence="1" key="1">
    <citation type="submission" date="2022-06" db="EMBL/GenBank/DDBJ databases">
        <title>Sneathiella actinostolidae sp. nov., isolated from a sea anemonein the Western Pacific Ocean.</title>
        <authorList>
            <person name="Wei M.J."/>
        </authorList>
    </citation>
    <scope>NUCLEOTIDE SEQUENCE</scope>
    <source>
        <strain evidence="1">PHK-P5</strain>
    </source>
</reference>
<dbReference type="RefSeq" id="WP_251933675.1">
    <property type="nucleotide sequence ID" value="NZ_CP098747.1"/>
</dbReference>
<name>A0ABY4W0Y9_9PROT</name>
<evidence type="ECO:0000313" key="2">
    <source>
        <dbReference type="Proteomes" id="UP001056291"/>
    </source>
</evidence>
<dbReference type="EMBL" id="CP098747">
    <property type="protein sequence ID" value="USG60795.1"/>
    <property type="molecule type" value="Genomic_DNA"/>
</dbReference>
<dbReference type="PROSITE" id="PS51257">
    <property type="entry name" value="PROKAR_LIPOPROTEIN"/>
    <property type="match status" value="1"/>
</dbReference>
<protein>
    <recommendedName>
        <fullName evidence="3">Lipoprotein</fullName>
    </recommendedName>
</protein>
<organism evidence="1 2">
    <name type="scientific">Sneathiella marina</name>
    <dbReference type="NCBI Taxonomy" id="2950108"/>
    <lineage>
        <taxon>Bacteria</taxon>
        <taxon>Pseudomonadati</taxon>
        <taxon>Pseudomonadota</taxon>
        <taxon>Alphaproteobacteria</taxon>
        <taxon>Sneathiellales</taxon>
        <taxon>Sneathiellaceae</taxon>
        <taxon>Sneathiella</taxon>
    </lineage>
</organism>
<evidence type="ECO:0008006" key="3">
    <source>
        <dbReference type="Google" id="ProtNLM"/>
    </source>
</evidence>
<keyword evidence="2" id="KW-1185">Reference proteome</keyword>
<gene>
    <name evidence="1" type="ORF">NBZ79_16675</name>
</gene>
<dbReference type="Proteomes" id="UP001056291">
    <property type="component" value="Chromosome"/>
</dbReference>
<accession>A0ABY4W0Y9</accession>